<dbReference type="AlphaFoldDB" id="A0A4Z0YK12"/>
<gene>
    <name evidence="1" type="ORF">CAGA_04060</name>
</gene>
<dbReference type="InterPro" id="IPR014202">
    <property type="entry name" value="Spore_II_R"/>
</dbReference>
<accession>A0A4Z0YK12</accession>
<organism evidence="1 2">
    <name type="scientific">Caproiciproducens galactitolivorans</name>
    <dbReference type="NCBI Taxonomy" id="642589"/>
    <lineage>
        <taxon>Bacteria</taxon>
        <taxon>Bacillati</taxon>
        <taxon>Bacillota</taxon>
        <taxon>Clostridia</taxon>
        <taxon>Eubacteriales</taxon>
        <taxon>Acutalibacteraceae</taxon>
        <taxon>Caproiciproducens</taxon>
    </lineage>
</organism>
<proteinExistence type="predicted"/>
<dbReference type="OrthoDB" id="9793324at2"/>
<keyword evidence="2" id="KW-1185">Reference proteome</keyword>
<evidence type="ECO:0000313" key="1">
    <source>
        <dbReference type="EMBL" id="TGJ77996.1"/>
    </source>
</evidence>
<name>A0A4Z0YK12_9FIRM</name>
<dbReference type="EMBL" id="SRMQ01000001">
    <property type="protein sequence ID" value="TGJ77996.1"/>
    <property type="molecule type" value="Genomic_DNA"/>
</dbReference>
<comment type="caution">
    <text evidence="1">The sequence shown here is derived from an EMBL/GenBank/DDBJ whole genome shotgun (WGS) entry which is preliminary data.</text>
</comment>
<reference evidence="1 2" key="1">
    <citation type="submission" date="2019-04" db="EMBL/GenBank/DDBJ databases">
        <authorList>
            <person name="Poehlein A."/>
            <person name="Bengelsdorf F.R."/>
            <person name="Duerre P."/>
            <person name="Daniel R."/>
        </authorList>
    </citation>
    <scope>NUCLEOTIDE SEQUENCE [LARGE SCALE GENOMIC DNA]</scope>
    <source>
        <strain evidence="1 2">BS-1</strain>
    </source>
</reference>
<dbReference type="Proteomes" id="UP000297714">
    <property type="component" value="Unassembled WGS sequence"/>
</dbReference>
<sequence length="200" mass="23036">MKLIEKSLLLAFILTVLFSFTGFAAGCEDIPNHVLRLHVLANSDSKEDQDLKLRVRDRILAESSRMMDHVTNKEEAQNAVRAALPKLKSAAADEIRKQGYHYPVDVKMERMYFSTRQYKTITLPAGEYDALRVSIGKAEGHNWWCVIFPPMCLPAAEEPKELRDVLNENQLQIVEGKGDFEIKFKTVELYEQFKNYIKQK</sequence>
<protein>
    <submittedName>
        <fullName evidence="1">Stage II sporulation protein SpoIIR</fullName>
    </submittedName>
</protein>
<dbReference type="PROSITE" id="PS51257">
    <property type="entry name" value="PROKAR_LIPOPROTEIN"/>
    <property type="match status" value="1"/>
</dbReference>
<evidence type="ECO:0000313" key="2">
    <source>
        <dbReference type="Proteomes" id="UP000297714"/>
    </source>
</evidence>
<dbReference type="NCBIfam" id="TIGR02837">
    <property type="entry name" value="spore_II_R"/>
    <property type="match status" value="1"/>
</dbReference>
<dbReference type="RefSeq" id="WP_135657165.1">
    <property type="nucleotide sequence ID" value="NZ_JAJUFJ010000001.1"/>
</dbReference>
<dbReference type="Pfam" id="PF09551">
    <property type="entry name" value="Spore_II_R"/>
    <property type="match status" value="1"/>
</dbReference>